<dbReference type="PANTHER" id="PTHR35889:SF3">
    <property type="entry name" value="F-BOX DOMAIN-CONTAINING PROTEIN"/>
    <property type="match status" value="1"/>
</dbReference>
<dbReference type="GO" id="GO:0046872">
    <property type="term" value="F:metal ion binding"/>
    <property type="evidence" value="ECO:0007669"/>
    <property type="project" value="UniProtKB-KW"/>
</dbReference>
<evidence type="ECO:0000256" key="5">
    <source>
        <dbReference type="SAM" id="Coils"/>
    </source>
</evidence>
<dbReference type="Pfam" id="PF07635">
    <property type="entry name" value="PSCyt1"/>
    <property type="match status" value="1"/>
</dbReference>
<dbReference type="InterPro" id="IPR022655">
    <property type="entry name" value="DUF1553"/>
</dbReference>
<dbReference type="InterPro" id="IPR011429">
    <property type="entry name" value="Cyt_c_Planctomycete-type"/>
</dbReference>
<evidence type="ECO:0000256" key="3">
    <source>
        <dbReference type="ARBA" id="ARBA00023004"/>
    </source>
</evidence>
<dbReference type="AlphaFoldDB" id="A0A7C4QMP5"/>
<dbReference type="InterPro" id="IPR011444">
    <property type="entry name" value="DUF1549"/>
</dbReference>
<sequence length="964" mass="108173">MIRNLAPCCILLAAVLVSAARERSIVSAAEPEPEFYRGVNLNGPPVVIDGRAWEGKDAPHVVCHDRAFEKQTVPLIPATDPERALMIRSSRWGGNRNHVELTQVPAGLYTVFLYVWEDNNPEVFTIALNDRVVAANYRSGKAGTWERLGPWYVAVDNGVIRLTSQGGAANFSGIEVWRGKHDGAGIVPFLAEDVAFFESRIRPLLIARCYECHSATAKELQGGLLVDSSPGLRTGGTLGPAVIPGDVDQSLLVQAVRYQNPDLQMPPTGRLSATEIADLEEWVRRGAPDPRLKAAQAARRRVDLEQARDFWSLRPIVDPAPPEVQHAEWPLNDVDRFVLAKMEQAGLAPSADAERRTWLRRVTYDLIGLPPTPADIAAFVSDDSPDAFAKVVERLLASPQYGERWGRHWLDVVRYADTAGDNSDFPIPQMYRYRNWVISAFNRDLPYDQFVREQLAGDLLPSESQEQRQERLIATGYIANARRFGSRVDDYPQHLTIEDTLDNLGRAFLGLTLNCARCHDHKFDPVTVEDYYALYGILHSTRYPWPGIELDQKQRDLVPLAPREEVEAALQARRARQAELDAAVKQLEQALKNAAGDEKSRLEKELAAAKSSADRFSRTPLPFEQAYAVVDAARIEDAAIQLKGDPARLGPVVRRRFLAVLGGAELPPEDRTSGRLQLAEWIVDPQNPLTARVMVNRIWRGHFGKGIVPTPNDFGRQGKPPTHPELLDWLACRFRESGWSIKSLHRWIVLSRTYRLSSQPTAEAAARDPTNEWYSAFPRRRLDAEAIRDTLLLLGGNLDLTPGGPHPFPPQTEWKFTQHNPFKAVYETNRRSVYLMTQRIQRHPYLAIFDGADPSASTPLRLTSTTPLQALYLLNDPFVHEQAERFARRLLDLASHDAARLDAAFELCFGRLPDAEEHAEGLRFLAAVSASLRESGIVEEQVTEHAWQALARTLFRLNEFVYVD</sequence>
<dbReference type="GO" id="GO:0009055">
    <property type="term" value="F:electron transfer activity"/>
    <property type="evidence" value="ECO:0007669"/>
    <property type="project" value="InterPro"/>
</dbReference>
<keyword evidence="6" id="KW-0732">Signal</keyword>
<comment type="caution">
    <text evidence="8">The sequence shown here is derived from an EMBL/GenBank/DDBJ whole genome shotgun (WGS) entry which is preliminary data.</text>
</comment>
<dbReference type="SUPFAM" id="SSF46626">
    <property type="entry name" value="Cytochrome c"/>
    <property type="match status" value="1"/>
</dbReference>
<organism evidence="8">
    <name type="scientific">Schlesneria paludicola</name>
    <dbReference type="NCBI Taxonomy" id="360056"/>
    <lineage>
        <taxon>Bacteria</taxon>
        <taxon>Pseudomonadati</taxon>
        <taxon>Planctomycetota</taxon>
        <taxon>Planctomycetia</taxon>
        <taxon>Planctomycetales</taxon>
        <taxon>Planctomycetaceae</taxon>
        <taxon>Schlesneria</taxon>
    </lineage>
</organism>
<proteinExistence type="predicted"/>
<protein>
    <submittedName>
        <fullName evidence="8">DUF1553 domain-containing protein</fullName>
    </submittedName>
</protein>
<dbReference type="Pfam" id="PF07583">
    <property type="entry name" value="PSCyt2"/>
    <property type="match status" value="1"/>
</dbReference>
<dbReference type="InterPro" id="IPR036909">
    <property type="entry name" value="Cyt_c-like_dom_sf"/>
</dbReference>
<dbReference type="PANTHER" id="PTHR35889">
    <property type="entry name" value="CYCLOINULO-OLIGOSACCHARIDE FRUCTANOTRANSFERASE-RELATED"/>
    <property type="match status" value="1"/>
</dbReference>
<evidence type="ECO:0000256" key="6">
    <source>
        <dbReference type="SAM" id="SignalP"/>
    </source>
</evidence>
<evidence type="ECO:0000313" key="8">
    <source>
        <dbReference type="EMBL" id="HGT38987.1"/>
    </source>
</evidence>
<keyword evidence="3 4" id="KW-0408">Iron</keyword>
<dbReference type="InterPro" id="IPR009056">
    <property type="entry name" value="Cyt_c-like_dom"/>
</dbReference>
<keyword evidence="2 4" id="KW-0479">Metal-binding</keyword>
<feature type="domain" description="Cytochrome c" evidence="7">
    <location>
        <begin position="188"/>
        <end position="287"/>
    </location>
</feature>
<dbReference type="EMBL" id="DSVQ01000012">
    <property type="protein sequence ID" value="HGT38987.1"/>
    <property type="molecule type" value="Genomic_DNA"/>
</dbReference>
<dbReference type="Pfam" id="PF07587">
    <property type="entry name" value="PSD1"/>
    <property type="match status" value="1"/>
</dbReference>
<dbReference type="GO" id="GO:0020037">
    <property type="term" value="F:heme binding"/>
    <property type="evidence" value="ECO:0007669"/>
    <property type="project" value="InterPro"/>
</dbReference>
<keyword evidence="1 4" id="KW-0349">Heme</keyword>
<evidence type="ECO:0000256" key="4">
    <source>
        <dbReference type="PROSITE-ProRule" id="PRU00433"/>
    </source>
</evidence>
<feature type="chain" id="PRO_5027617845" evidence="6">
    <location>
        <begin position="20"/>
        <end position="964"/>
    </location>
</feature>
<evidence type="ECO:0000256" key="2">
    <source>
        <dbReference type="ARBA" id="ARBA00022723"/>
    </source>
</evidence>
<feature type="coiled-coil region" evidence="5">
    <location>
        <begin position="570"/>
        <end position="619"/>
    </location>
</feature>
<evidence type="ECO:0000259" key="7">
    <source>
        <dbReference type="PROSITE" id="PS51007"/>
    </source>
</evidence>
<accession>A0A7C4QMP5</accession>
<dbReference type="PROSITE" id="PS51007">
    <property type="entry name" value="CYTC"/>
    <property type="match status" value="1"/>
</dbReference>
<keyword evidence="5" id="KW-0175">Coiled coil</keyword>
<reference evidence="8" key="1">
    <citation type="journal article" date="2020" name="mSystems">
        <title>Genome- and Community-Level Interaction Insights into Carbon Utilization and Element Cycling Functions of Hydrothermarchaeota in Hydrothermal Sediment.</title>
        <authorList>
            <person name="Zhou Z."/>
            <person name="Liu Y."/>
            <person name="Xu W."/>
            <person name="Pan J."/>
            <person name="Luo Z.H."/>
            <person name="Li M."/>
        </authorList>
    </citation>
    <scope>NUCLEOTIDE SEQUENCE [LARGE SCALE GENOMIC DNA]</scope>
    <source>
        <strain evidence="8">SpSt-508</strain>
    </source>
</reference>
<feature type="signal peptide" evidence="6">
    <location>
        <begin position="1"/>
        <end position="19"/>
    </location>
</feature>
<gene>
    <name evidence="8" type="ORF">ENS64_06950</name>
</gene>
<name>A0A7C4QMP5_9PLAN</name>
<evidence type="ECO:0000256" key="1">
    <source>
        <dbReference type="ARBA" id="ARBA00022617"/>
    </source>
</evidence>